<feature type="domain" description="Homeobox" evidence="8">
    <location>
        <begin position="247"/>
        <end position="323"/>
    </location>
</feature>
<dbReference type="AlphaFoldDB" id="A0AAD5DBV9"/>
<gene>
    <name evidence="10" type="ORF">M8C21_027942</name>
</gene>
<dbReference type="InterPro" id="IPR005539">
    <property type="entry name" value="ELK_dom"/>
</dbReference>
<feature type="region of interest" description="Disordered" evidence="7">
    <location>
        <begin position="12"/>
        <end position="56"/>
    </location>
</feature>
<dbReference type="EMBL" id="JAMZMK010000061">
    <property type="protein sequence ID" value="KAI7757773.1"/>
    <property type="molecule type" value="Genomic_DNA"/>
</dbReference>
<dbReference type="InterPro" id="IPR017970">
    <property type="entry name" value="Homeobox_CS"/>
</dbReference>
<keyword evidence="3 5" id="KW-0371">Homeobox</keyword>
<evidence type="ECO:0000256" key="5">
    <source>
        <dbReference type="PROSITE-ProRule" id="PRU00108"/>
    </source>
</evidence>
<feature type="DNA-binding region" description="Homeobox; TALE-type" evidence="5">
    <location>
        <begin position="248"/>
        <end position="324"/>
    </location>
</feature>
<dbReference type="SMART" id="SM01255">
    <property type="entry name" value="KNOX1"/>
    <property type="match status" value="1"/>
</dbReference>
<feature type="non-terminal residue" evidence="10">
    <location>
        <position position="1"/>
    </location>
</feature>
<dbReference type="InterPro" id="IPR005540">
    <property type="entry name" value="KNOX1"/>
</dbReference>
<organism evidence="10 11">
    <name type="scientific">Ambrosia artemisiifolia</name>
    <name type="common">Common ragweed</name>
    <dbReference type="NCBI Taxonomy" id="4212"/>
    <lineage>
        <taxon>Eukaryota</taxon>
        <taxon>Viridiplantae</taxon>
        <taxon>Streptophyta</taxon>
        <taxon>Embryophyta</taxon>
        <taxon>Tracheophyta</taxon>
        <taxon>Spermatophyta</taxon>
        <taxon>Magnoliopsida</taxon>
        <taxon>eudicotyledons</taxon>
        <taxon>Gunneridae</taxon>
        <taxon>Pentapetalae</taxon>
        <taxon>asterids</taxon>
        <taxon>campanulids</taxon>
        <taxon>Asterales</taxon>
        <taxon>Asteraceae</taxon>
        <taxon>Asteroideae</taxon>
        <taxon>Heliantheae alliance</taxon>
        <taxon>Heliantheae</taxon>
        <taxon>Ambrosia</taxon>
    </lineage>
</organism>
<dbReference type="InterPro" id="IPR050224">
    <property type="entry name" value="TALE_homeobox"/>
</dbReference>
<reference evidence="10" key="1">
    <citation type="submission" date="2022-06" db="EMBL/GenBank/DDBJ databases">
        <title>Uncovering the hologenomic basis of an extraordinary plant invasion.</title>
        <authorList>
            <person name="Bieker V.C."/>
            <person name="Martin M.D."/>
            <person name="Gilbert T."/>
            <person name="Hodgins K."/>
            <person name="Battlay P."/>
            <person name="Petersen B."/>
            <person name="Wilson J."/>
        </authorList>
    </citation>
    <scope>NUCLEOTIDE SEQUENCE</scope>
    <source>
        <strain evidence="10">AA19_3_7</strain>
        <tissue evidence="10">Leaf</tissue>
    </source>
</reference>
<name>A0AAD5DBV9_AMBAR</name>
<evidence type="ECO:0000259" key="9">
    <source>
        <dbReference type="PROSITE" id="PS51213"/>
    </source>
</evidence>
<dbReference type="PANTHER" id="PTHR11850">
    <property type="entry name" value="HOMEOBOX PROTEIN TRANSCRIPTION FACTORS"/>
    <property type="match status" value="1"/>
</dbReference>
<dbReference type="InterPro" id="IPR009057">
    <property type="entry name" value="Homeodomain-like_sf"/>
</dbReference>
<evidence type="ECO:0000256" key="3">
    <source>
        <dbReference type="ARBA" id="ARBA00023155"/>
    </source>
</evidence>
<feature type="compositionally biased region" description="Basic and acidic residues" evidence="7">
    <location>
        <begin position="17"/>
        <end position="30"/>
    </location>
</feature>
<dbReference type="Proteomes" id="UP001206925">
    <property type="component" value="Unassembled WGS sequence"/>
</dbReference>
<proteinExistence type="inferred from homology"/>
<dbReference type="Pfam" id="PF03789">
    <property type="entry name" value="ELK"/>
    <property type="match status" value="1"/>
</dbReference>
<dbReference type="Pfam" id="PF03791">
    <property type="entry name" value="KNOX2"/>
    <property type="match status" value="1"/>
</dbReference>
<comment type="subcellular location">
    <subcellularLocation>
        <location evidence="1 5">Nucleus</location>
    </subcellularLocation>
</comment>
<dbReference type="CDD" id="cd00086">
    <property type="entry name" value="homeodomain"/>
    <property type="match status" value="1"/>
</dbReference>
<sequence length="344" mass="39645">EVYGLMSYHAQAPPTDTARENHHHPFDDHLPLPQDVPHKRKIQTSSSNNNNNNNNDDILAKEVEDEFLSSNRAKIMSHPLYPKLLQAYIACQKVGAPPDIANMFNEISQENDLSRRSRVCSCIGDDPELDEFMETYCEMLDRYRSDLARPFDEATLFLNNMHTQLTDLCNGGYPASIMGQLWFRVDAGCDNCGGGGIKATCDDDESEERSEEDLSMGESDWMNEDRDLKEKLLRKYSKYISSLKHEFSNKKKKGKLPKEARQVLLDWWNIHYRWPYPTVSQTIHRANNSTCEADKIALAESTRLDQKQINNWFINQRKRHWKPSGNMQFAVMDNLCGSSFLVNN</sequence>
<dbReference type="InterPro" id="IPR005541">
    <property type="entry name" value="KNOX2"/>
</dbReference>
<comment type="caution">
    <text evidence="10">The sequence shown here is derived from an EMBL/GenBank/DDBJ whole genome shotgun (WGS) entry which is preliminary data.</text>
</comment>
<evidence type="ECO:0000313" key="11">
    <source>
        <dbReference type="Proteomes" id="UP001206925"/>
    </source>
</evidence>
<feature type="compositionally biased region" description="Low complexity" evidence="7">
    <location>
        <begin position="45"/>
        <end position="55"/>
    </location>
</feature>
<dbReference type="InterPro" id="IPR001356">
    <property type="entry name" value="HD"/>
</dbReference>
<dbReference type="PROSITE" id="PS50071">
    <property type="entry name" value="HOMEOBOX_2"/>
    <property type="match status" value="1"/>
</dbReference>
<dbReference type="Gene3D" id="1.10.10.60">
    <property type="entry name" value="Homeodomain-like"/>
    <property type="match status" value="1"/>
</dbReference>
<dbReference type="Pfam" id="PF03790">
    <property type="entry name" value="KNOX1"/>
    <property type="match status" value="1"/>
</dbReference>
<feature type="domain" description="ELK" evidence="9">
    <location>
        <begin position="227"/>
        <end position="247"/>
    </location>
</feature>
<evidence type="ECO:0000256" key="4">
    <source>
        <dbReference type="ARBA" id="ARBA00023242"/>
    </source>
</evidence>
<evidence type="ECO:0000256" key="1">
    <source>
        <dbReference type="ARBA" id="ARBA00004123"/>
    </source>
</evidence>
<evidence type="ECO:0000256" key="6">
    <source>
        <dbReference type="PROSITE-ProRule" id="PRU00559"/>
    </source>
</evidence>
<dbReference type="SUPFAM" id="SSF46689">
    <property type="entry name" value="Homeodomain-like"/>
    <property type="match status" value="1"/>
</dbReference>
<dbReference type="PROSITE" id="PS00027">
    <property type="entry name" value="HOMEOBOX_1"/>
    <property type="match status" value="1"/>
</dbReference>
<dbReference type="GO" id="GO:0005634">
    <property type="term" value="C:nucleus"/>
    <property type="evidence" value="ECO:0007669"/>
    <property type="project" value="UniProtKB-SubCell"/>
</dbReference>
<dbReference type="GO" id="GO:0000981">
    <property type="term" value="F:DNA-binding transcription factor activity, RNA polymerase II-specific"/>
    <property type="evidence" value="ECO:0007669"/>
    <property type="project" value="InterPro"/>
</dbReference>
<evidence type="ECO:0000256" key="7">
    <source>
        <dbReference type="SAM" id="MobiDB-lite"/>
    </source>
</evidence>
<dbReference type="InterPro" id="IPR008422">
    <property type="entry name" value="KN_HD"/>
</dbReference>
<dbReference type="SMART" id="SM00389">
    <property type="entry name" value="HOX"/>
    <property type="match status" value="1"/>
</dbReference>
<dbReference type="SMART" id="SM01256">
    <property type="entry name" value="KNOX2"/>
    <property type="match status" value="1"/>
</dbReference>
<protein>
    <submittedName>
        <fullName evidence="10">Uncharacterized protein</fullName>
    </submittedName>
</protein>
<dbReference type="PROSITE" id="PS51213">
    <property type="entry name" value="ELK"/>
    <property type="match status" value="1"/>
</dbReference>
<dbReference type="GO" id="GO:0003677">
    <property type="term" value="F:DNA binding"/>
    <property type="evidence" value="ECO:0007669"/>
    <property type="project" value="UniProtKB-UniRule"/>
</dbReference>
<keyword evidence="11" id="KW-1185">Reference proteome</keyword>
<accession>A0AAD5DBV9</accession>
<comment type="similarity">
    <text evidence="6">Belongs to the TALE/KNOX homeobox family.</text>
</comment>
<dbReference type="Pfam" id="PF05920">
    <property type="entry name" value="Homeobox_KN"/>
    <property type="match status" value="1"/>
</dbReference>
<keyword evidence="4 5" id="KW-0539">Nucleus</keyword>
<evidence type="ECO:0000259" key="8">
    <source>
        <dbReference type="PROSITE" id="PS50071"/>
    </source>
</evidence>
<evidence type="ECO:0000313" key="10">
    <source>
        <dbReference type="EMBL" id="KAI7757773.1"/>
    </source>
</evidence>
<evidence type="ECO:0000256" key="2">
    <source>
        <dbReference type="ARBA" id="ARBA00023125"/>
    </source>
</evidence>
<keyword evidence="2 5" id="KW-0238">DNA-binding</keyword>
<dbReference type="SMART" id="SM01188">
    <property type="entry name" value="ELK"/>
    <property type="match status" value="1"/>
</dbReference>